<dbReference type="GO" id="GO:0015140">
    <property type="term" value="F:malate transmembrane transporter activity"/>
    <property type="evidence" value="ECO:0007669"/>
    <property type="project" value="InterPro"/>
</dbReference>
<feature type="transmembrane region" description="Helical" evidence="6">
    <location>
        <begin position="233"/>
        <end position="257"/>
    </location>
</feature>
<reference evidence="7 8" key="1">
    <citation type="submission" date="2015-04" db="EMBL/GenBank/DDBJ databases">
        <title>The draft genome sequence of Fusarium langsethiae, a T-2/HT-2 mycotoxin producer.</title>
        <authorList>
            <person name="Lysoe E."/>
            <person name="Divon H.H."/>
            <person name="Terzi V."/>
            <person name="Orru L."/>
            <person name="Lamontanara A."/>
            <person name="Kolseth A.-K."/>
            <person name="Frandsen R.J."/>
            <person name="Nielsen K."/>
            <person name="Thrane U."/>
        </authorList>
    </citation>
    <scope>NUCLEOTIDE SEQUENCE [LARGE SCALE GENOMIC DNA]</scope>
    <source>
        <strain evidence="7 8">Fl201059</strain>
    </source>
</reference>
<dbReference type="InterPro" id="IPR030185">
    <property type="entry name" value="Mae1"/>
</dbReference>
<name>A0A0N0DBB3_FUSLA</name>
<dbReference type="OrthoDB" id="2901184at2759"/>
<feature type="region of interest" description="Disordered" evidence="5">
    <location>
        <begin position="1"/>
        <end position="31"/>
    </location>
</feature>
<feature type="transmembrane region" description="Helical" evidence="6">
    <location>
        <begin position="318"/>
        <end position="346"/>
    </location>
</feature>
<dbReference type="AlphaFoldDB" id="A0A0N0DBB3"/>
<dbReference type="Pfam" id="PF03595">
    <property type="entry name" value="SLAC1"/>
    <property type="match status" value="1"/>
</dbReference>
<protein>
    <submittedName>
        <fullName evidence="7">Malic acid transport protein</fullName>
    </submittedName>
</protein>
<proteinExistence type="predicted"/>
<feature type="transmembrane region" description="Helical" evidence="6">
    <location>
        <begin position="136"/>
        <end position="154"/>
    </location>
</feature>
<evidence type="ECO:0000313" key="7">
    <source>
        <dbReference type="EMBL" id="KPA36534.1"/>
    </source>
</evidence>
<evidence type="ECO:0000256" key="2">
    <source>
        <dbReference type="ARBA" id="ARBA00022692"/>
    </source>
</evidence>
<sequence>MSRNNNDDDATSDDHEHATGHGNGHQNGYARNLNGDNVDIELGADARKKAFPGDQQPPLRLKERVVRVTWQWFPCTMSTGGLANLLGEQPYTFTGLQTIGKVVFILNLVLFVTFTCLIIARFCIKPRAFATSLHHPSESFFFGSFWVSIALILNGAQSYGGPATGEWFTTAMRVIFWIYYACEMIVAVTQYHIIFETERLDISEALPAWILPAYPFLVTGILAAKIAGSQPQWSAVQIIVAGLMGQGLGWMLALFIYAVYLSRLIQHQLPAPSKRPGMFIAVGPTAFTCAGLISLGTQAKSSLPDDFLGSLSFPIGELWYGISVAVGLFIWLVAIWFSALSALSVLRGVRKMEFSLTWWALIFPNVGLALATINVGKNLNSHGIQVFASALTVLLVALWFVCAAAHIRAIIRRDLLAVGKDMDVEHVNKQHDRKQEKHNRSKSQ</sequence>
<evidence type="ECO:0000256" key="3">
    <source>
        <dbReference type="ARBA" id="ARBA00022989"/>
    </source>
</evidence>
<dbReference type="CDD" id="cd09317">
    <property type="entry name" value="TDT_Mae1_like"/>
    <property type="match status" value="1"/>
</dbReference>
<evidence type="ECO:0000256" key="5">
    <source>
        <dbReference type="SAM" id="MobiDB-lite"/>
    </source>
</evidence>
<gene>
    <name evidence="7" type="ORF">FLAG1_10695</name>
</gene>
<accession>A0A0N0DBB3</accession>
<feature type="transmembrane region" description="Helical" evidence="6">
    <location>
        <begin position="174"/>
        <end position="194"/>
    </location>
</feature>
<dbReference type="InterPro" id="IPR004695">
    <property type="entry name" value="SLAC1/Mae1/Ssu1/TehA"/>
</dbReference>
<feature type="transmembrane region" description="Helical" evidence="6">
    <location>
        <begin position="102"/>
        <end position="124"/>
    </location>
</feature>
<dbReference type="PANTHER" id="PTHR31162:SF0">
    <property type="entry name" value="MALIC ACID TRANSPORT PROTEIN"/>
    <property type="match status" value="1"/>
</dbReference>
<dbReference type="Gene3D" id="1.50.10.150">
    <property type="entry name" value="Voltage-dependent anion channel"/>
    <property type="match status" value="1"/>
</dbReference>
<dbReference type="InterPro" id="IPR038665">
    <property type="entry name" value="Voltage-dep_anion_channel_sf"/>
</dbReference>
<dbReference type="PANTHER" id="PTHR31162">
    <property type="entry name" value="MALIC ACID TRANSPORT PROTEIN-RELATED"/>
    <property type="match status" value="1"/>
</dbReference>
<keyword evidence="4 6" id="KW-0472">Membrane</keyword>
<keyword evidence="2 6" id="KW-0812">Transmembrane</keyword>
<feature type="transmembrane region" description="Helical" evidence="6">
    <location>
        <begin position="206"/>
        <end position="227"/>
    </location>
</feature>
<dbReference type="GO" id="GO:0016020">
    <property type="term" value="C:membrane"/>
    <property type="evidence" value="ECO:0007669"/>
    <property type="project" value="UniProtKB-SubCell"/>
</dbReference>
<evidence type="ECO:0000256" key="4">
    <source>
        <dbReference type="ARBA" id="ARBA00023136"/>
    </source>
</evidence>
<feature type="transmembrane region" description="Helical" evidence="6">
    <location>
        <begin position="358"/>
        <end position="376"/>
    </location>
</feature>
<feature type="transmembrane region" description="Helical" evidence="6">
    <location>
        <begin position="382"/>
        <end position="405"/>
    </location>
</feature>
<evidence type="ECO:0000313" key="8">
    <source>
        <dbReference type="Proteomes" id="UP000037904"/>
    </source>
</evidence>
<evidence type="ECO:0000256" key="6">
    <source>
        <dbReference type="SAM" id="Phobius"/>
    </source>
</evidence>
<comment type="caution">
    <text evidence="7">The sequence shown here is derived from an EMBL/GenBank/DDBJ whole genome shotgun (WGS) entry which is preliminary data.</text>
</comment>
<keyword evidence="3 6" id="KW-1133">Transmembrane helix</keyword>
<dbReference type="EMBL" id="JXCE01000612">
    <property type="protein sequence ID" value="KPA36534.1"/>
    <property type="molecule type" value="Genomic_DNA"/>
</dbReference>
<comment type="subcellular location">
    <subcellularLocation>
        <location evidence="1">Membrane</location>
        <topology evidence="1">Multi-pass membrane protein</topology>
    </subcellularLocation>
</comment>
<feature type="transmembrane region" description="Helical" evidence="6">
    <location>
        <begin position="278"/>
        <end position="298"/>
    </location>
</feature>
<evidence type="ECO:0000256" key="1">
    <source>
        <dbReference type="ARBA" id="ARBA00004141"/>
    </source>
</evidence>
<keyword evidence="8" id="KW-1185">Reference proteome</keyword>
<dbReference type="Proteomes" id="UP000037904">
    <property type="component" value="Unassembled WGS sequence"/>
</dbReference>
<organism evidence="7 8">
    <name type="scientific">Fusarium langsethiae</name>
    <dbReference type="NCBI Taxonomy" id="179993"/>
    <lineage>
        <taxon>Eukaryota</taxon>
        <taxon>Fungi</taxon>
        <taxon>Dikarya</taxon>
        <taxon>Ascomycota</taxon>
        <taxon>Pezizomycotina</taxon>
        <taxon>Sordariomycetes</taxon>
        <taxon>Hypocreomycetidae</taxon>
        <taxon>Hypocreales</taxon>
        <taxon>Nectriaceae</taxon>
        <taxon>Fusarium</taxon>
    </lineage>
</organism>